<dbReference type="RefSeq" id="WP_107277269.1">
    <property type="nucleotide sequence ID" value="NZ_PYOJ01000001.1"/>
</dbReference>
<organism evidence="3 4">
    <name type="scientific">Photobacterium leiognathi</name>
    <dbReference type="NCBI Taxonomy" id="553611"/>
    <lineage>
        <taxon>Bacteria</taxon>
        <taxon>Pseudomonadati</taxon>
        <taxon>Pseudomonadota</taxon>
        <taxon>Gammaproteobacteria</taxon>
        <taxon>Vibrionales</taxon>
        <taxon>Vibrionaceae</taxon>
        <taxon>Photobacterium</taxon>
    </lineage>
</organism>
<dbReference type="SUPFAM" id="SSF53756">
    <property type="entry name" value="UDP-Glycosyltransferase/glycogen phosphorylase"/>
    <property type="match status" value="1"/>
</dbReference>
<dbReference type="Pfam" id="PF01075">
    <property type="entry name" value="Glyco_transf_9"/>
    <property type="match status" value="1"/>
</dbReference>
<dbReference type="GO" id="GO:0005829">
    <property type="term" value="C:cytosol"/>
    <property type="evidence" value="ECO:0007669"/>
    <property type="project" value="TreeGrafter"/>
</dbReference>
<comment type="caution">
    <text evidence="3">The sequence shown here is derived from an EMBL/GenBank/DDBJ whole genome shotgun (WGS) entry which is preliminary data.</text>
</comment>
<evidence type="ECO:0000313" key="4">
    <source>
        <dbReference type="Proteomes" id="UP000240410"/>
    </source>
</evidence>
<dbReference type="GO" id="GO:0009244">
    <property type="term" value="P:lipopolysaccharide core region biosynthetic process"/>
    <property type="evidence" value="ECO:0007669"/>
    <property type="project" value="TreeGrafter"/>
</dbReference>
<name>A0A2T3MHD6_PHOLE</name>
<dbReference type="AlphaFoldDB" id="A0A2T3MHD6"/>
<keyword evidence="2" id="KW-0808">Transferase</keyword>
<gene>
    <name evidence="3" type="ORF">CTM89_00045</name>
</gene>
<proteinExistence type="predicted"/>
<evidence type="ECO:0008006" key="5">
    <source>
        <dbReference type="Google" id="ProtNLM"/>
    </source>
</evidence>
<evidence type="ECO:0000313" key="3">
    <source>
        <dbReference type="EMBL" id="PSV93674.1"/>
    </source>
</evidence>
<dbReference type="Gene3D" id="3.40.50.2000">
    <property type="entry name" value="Glycogen Phosphorylase B"/>
    <property type="match status" value="2"/>
</dbReference>
<dbReference type="InterPro" id="IPR002201">
    <property type="entry name" value="Glyco_trans_9"/>
</dbReference>
<dbReference type="Proteomes" id="UP000240410">
    <property type="component" value="Unassembled WGS sequence"/>
</dbReference>
<accession>A0A2T3MHD6</accession>
<dbReference type="InterPro" id="IPR051199">
    <property type="entry name" value="LPS_LOS_Heptosyltrfase"/>
</dbReference>
<dbReference type="PANTHER" id="PTHR30160">
    <property type="entry name" value="TETRAACYLDISACCHARIDE 4'-KINASE-RELATED"/>
    <property type="match status" value="1"/>
</dbReference>
<evidence type="ECO:0000256" key="1">
    <source>
        <dbReference type="ARBA" id="ARBA00022676"/>
    </source>
</evidence>
<dbReference type="EMBL" id="PYOJ01000001">
    <property type="protein sequence ID" value="PSV93674.1"/>
    <property type="molecule type" value="Genomic_DNA"/>
</dbReference>
<protein>
    <recommendedName>
        <fullName evidence="5">Lipopolysaccharide heptosyltransferase family protein</fullName>
    </recommendedName>
</protein>
<sequence>MASLHKKLFRGFLNNRKNELKSINEVTTSPMVIIDATFQIGDYLSISPIIEAVINKWPTARIIVLCTTRNADVVHNDERVECFVLPPKEQWYKYPKMLNKFQKKIDLLIEPASLDRAHRCIIGYTLKPKLTICLHQEAKCVLPTITEIDRENISQAQVSANMMLSYGFEKVDGTFKVYENKITKVKTEQFLKSNHIKNYIVFNPFASSSERSLSIEKSIGILTKVKEGNIDSVLLLPSYISNLNEWQDKLKNVCHVITVSSINESLTIIKNSNGVISVDTSIVHIASSYNKPTIGIYTHAGIKVINWMPQSDKKHIVTIDSPIDEIVNFDVIAN</sequence>
<dbReference type="PANTHER" id="PTHR30160:SF15">
    <property type="entry name" value="GLYCOSYLTRANSFERASE HI_0523-RELATED"/>
    <property type="match status" value="1"/>
</dbReference>
<dbReference type="GO" id="GO:0008713">
    <property type="term" value="F:ADP-heptose-lipopolysaccharide heptosyltransferase activity"/>
    <property type="evidence" value="ECO:0007669"/>
    <property type="project" value="TreeGrafter"/>
</dbReference>
<keyword evidence="1" id="KW-0328">Glycosyltransferase</keyword>
<evidence type="ECO:0000256" key="2">
    <source>
        <dbReference type="ARBA" id="ARBA00022679"/>
    </source>
</evidence>
<reference evidence="3 4" key="1">
    <citation type="submission" date="2018-03" db="EMBL/GenBank/DDBJ databases">
        <title>Whole genome sequencing of Histamine producing bacteria.</title>
        <authorList>
            <person name="Butler K."/>
        </authorList>
    </citation>
    <scope>NUCLEOTIDE SEQUENCE [LARGE SCALE GENOMIC DNA]</scope>
    <source>
        <strain evidence="3 4">ATCC 33979</strain>
    </source>
</reference>
<dbReference type="OrthoDB" id="89608at2"/>